<dbReference type="EMBL" id="VOLR01000004">
    <property type="protein sequence ID" value="TWX62101.1"/>
    <property type="molecule type" value="Genomic_DNA"/>
</dbReference>
<keyword evidence="4" id="KW-1185">Reference proteome</keyword>
<evidence type="ECO:0000313" key="3">
    <source>
        <dbReference type="EMBL" id="TWX70503.1"/>
    </source>
</evidence>
<evidence type="ECO:0000256" key="1">
    <source>
        <dbReference type="SAM" id="Coils"/>
    </source>
</evidence>
<evidence type="ECO:0000313" key="2">
    <source>
        <dbReference type="EMBL" id="TWX62101.1"/>
    </source>
</evidence>
<dbReference type="EMBL" id="VOLQ01000004">
    <property type="protein sequence ID" value="TWX70503.1"/>
    <property type="molecule type" value="Genomic_DNA"/>
</dbReference>
<evidence type="ECO:0000313" key="4">
    <source>
        <dbReference type="Proteomes" id="UP000321525"/>
    </source>
</evidence>
<organism evidence="3 5">
    <name type="scientific">Colwellia hornerae</name>
    <dbReference type="NCBI Taxonomy" id="89402"/>
    <lineage>
        <taxon>Bacteria</taxon>
        <taxon>Pseudomonadati</taxon>
        <taxon>Pseudomonadota</taxon>
        <taxon>Gammaproteobacteria</taxon>
        <taxon>Alteromonadales</taxon>
        <taxon>Colwelliaceae</taxon>
        <taxon>Colwellia</taxon>
    </lineage>
</organism>
<name>A0A5C6QP51_9GAMM</name>
<protein>
    <submittedName>
        <fullName evidence="3">Uncharacterized protein</fullName>
    </submittedName>
</protein>
<evidence type="ECO:0000313" key="5">
    <source>
        <dbReference type="Proteomes" id="UP000321917"/>
    </source>
</evidence>
<dbReference type="Proteomes" id="UP000321525">
    <property type="component" value="Unassembled WGS sequence"/>
</dbReference>
<accession>A0A5C6QP51</accession>
<dbReference type="Proteomes" id="UP000321917">
    <property type="component" value="Unassembled WGS sequence"/>
</dbReference>
<keyword evidence="1" id="KW-0175">Coiled coil</keyword>
<comment type="caution">
    <text evidence="3">The sequence shown here is derived from an EMBL/GenBank/DDBJ whole genome shotgun (WGS) entry which is preliminary data.</text>
</comment>
<dbReference type="PROSITE" id="PS51257">
    <property type="entry name" value="PROKAR_LIPOPROTEIN"/>
    <property type="match status" value="1"/>
</dbReference>
<reference evidence="3 5" key="1">
    <citation type="submission" date="2019-07" db="EMBL/GenBank/DDBJ databases">
        <title>Genomes of sea-ice associated Colwellia species.</title>
        <authorList>
            <person name="Bowman J.P."/>
        </authorList>
    </citation>
    <scope>NUCLEOTIDE SEQUENCE [LARGE SCALE GENOMIC DNA]</scope>
    <source>
        <strain evidence="2 4">ACAM 607</strain>
        <strain evidence="3 5">IC036</strain>
    </source>
</reference>
<sequence>MFKVIVVLSISLFFIGCQSTSEKKSEEILETNKQTEYLSEAKVALDALSLDIEKSKGDKLSYFSPDIYEKAIEAYQDAFSYYTDIIANGHSSLSFSSKTEQYEEAKLTILTYISQANQQLKLAYSIRYTTETTLAKTFSQLQRLDELNVSTLYASDYKEITKEIDELVEMVAEGDVIDAQQQQPKLLTKMVAIEIRAVKTIELGSIEQKIEQIKDSRQDKYVPVSYQRLLMARNKANATITLNPRDVTNIKVAVDATRYELAHVYQLTNEVTKLSNINNNNYESYILNVENKLADIAVELGLGGIKDLSLANQVAKILSQSTILKRNLSSSHANVADLKGNSKQASTDLEKQTEHFSQQIESLNKENQLLEKDYQQLKVKSDRTDIALIKLQAYKDAIDSVNKAERVKAKIKNTVIAPKPLKNSLIVAKPAIKTLVSDDIDTAVSNDIEAVVVDEIDTAVSNDIEAVVVDEIDTAVSNDIEAVVVDEIDTAVSNDVEAVVVDGIDAAVSNDVEAVVVDDIDAAVSNDVEAVVSDGIDAAVSNKIEAVVSDGIDAAVSNEIEAVVVDGIDAAVSNDVEAVVVDGIDAAVSNDIETVD</sequence>
<gene>
    <name evidence="2" type="ORF">ESZ26_03775</name>
    <name evidence="3" type="ORF">ESZ27_03030</name>
</gene>
<dbReference type="RefSeq" id="WP_146798173.1">
    <property type="nucleotide sequence ID" value="NZ_VOLP01000005.1"/>
</dbReference>
<dbReference type="AlphaFoldDB" id="A0A5C6QP51"/>
<proteinExistence type="predicted"/>
<feature type="coiled-coil region" evidence="1">
    <location>
        <begin position="346"/>
        <end position="380"/>
    </location>
</feature>